<dbReference type="EMBL" id="LMAW01002531">
    <property type="protein sequence ID" value="KQK80391.1"/>
    <property type="molecule type" value="Genomic_DNA"/>
</dbReference>
<protein>
    <submittedName>
        <fullName evidence="2">Uncharacterized protein</fullName>
    </submittedName>
</protein>
<keyword evidence="1" id="KW-1133">Transmembrane helix</keyword>
<keyword evidence="1" id="KW-0472">Membrane</keyword>
<gene>
    <name evidence="2" type="ORF">AAES_94111</name>
</gene>
<evidence type="ECO:0000313" key="3">
    <source>
        <dbReference type="Proteomes" id="UP000051836"/>
    </source>
</evidence>
<keyword evidence="1" id="KW-0812">Transmembrane</keyword>
<accession>A0A0Q3MCK5</accession>
<feature type="transmembrane region" description="Helical" evidence="1">
    <location>
        <begin position="31"/>
        <end position="52"/>
    </location>
</feature>
<evidence type="ECO:0000313" key="2">
    <source>
        <dbReference type="EMBL" id="KQK80391.1"/>
    </source>
</evidence>
<reference evidence="2 3" key="1">
    <citation type="submission" date="2015-10" db="EMBL/GenBank/DDBJ databases">
        <authorList>
            <person name="Gilbert D.G."/>
        </authorList>
    </citation>
    <scope>NUCLEOTIDE SEQUENCE [LARGE SCALE GENOMIC DNA]</scope>
    <source>
        <strain evidence="2">FVVF132</strain>
    </source>
</reference>
<sequence length="132" mass="14497">MQAPLDKPDLRQPWSSTTALRSPDLQVQINLIQFIFPFIHSVVLVSFAIGMLHECRTLKEQYHLITPAKSWKTDAALSTNAEAMAVPTQQSGAQVHGLMVSMLAPELVGLILSQLSTKLKQTGPFESQADQA</sequence>
<dbReference type="Proteomes" id="UP000051836">
    <property type="component" value="Unassembled WGS sequence"/>
</dbReference>
<keyword evidence="3" id="KW-1185">Reference proteome</keyword>
<organism evidence="2 3">
    <name type="scientific">Amazona aestiva</name>
    <name type="common">Blue-fronted Amazon parrot</name>
    <dbReference type="NCBI Taxonomy" id="12930"/>
    <lineage>
        <taxon>Eukaryota</taxon>
        <taxon>Metazoa</taxon>
        <taxon>Chordata</taxon>
        <taxon>Craniata</taxon>
        <taxon>Vertebrata</taxon>
        <taxon>Euteleostomi</taxon>
        <taxon>Archelosauria</taxon>
        <taxon>Archosauria</taxon>
        <taxon>Dinosauria</taxon>
        <taxon>Saurischia</taxon>
        <taxon>Theropoda</taxon>
        <taxon>Coelurosauria</taxon>
        <taxon>Aves</taxon>
        <taxon>Neognathae</taxon>
        <taxon>Neoaves</taxon>
        <taxon>Telluraves</taxon>
        <taxon>Australaves</taxon>
        <taxon>Psittaciformes</taxon>
        <taxon>Psittacidae</taxon>
        <taxon>Amazona</taxon>
    </lineage>
</organism>
<dbReference type="AlphaFoldDB" id="A0A0Q3MCK5"/>
<evidence type="ECO:0000256" key="1">
    <source>
        <dbReference type="SAM" id="Phobius"/>
    </source>
</evidence>
<comment type="caution">
    <text evidence="2">The sequence shown here is derived from an EMBL/GenBank/DDBJ whole genome shotgun (WGS) entry which is preliminary data.</text>
</comment>
<name>A0A0Q3MCK5_AMAAE</name>
<proteinExistence type="predicted"/>